<feature type="active site" description="Charge relay system" evidence="6">
    <location>
        <position position="273"/>
    </location>
</feature>
<evidence type="ECO:0000313" key="10">
    <source>
        <dbReference type="Proteomes" id="UP000077013"/>
    </source>
</evidence>
<dbReference type="InterPro" id="IPR027478">
    <property type="entry name" value="LdcA_N"/>
</dbReference>
<dbReference type="OrthoDB" id="9807329at2"/>
<organism evidence="9 10">
    <name type="scientific">Cochleicola gelatinilyticus</name>
    <dbReference type="NCBI Taxonomy" id="1763537"/>
    <lineage>
        <taxon>Bacteria</taxon>
        <taxon>Pseudomonadati</taxon>
        <taxon>Bacteroidota</taxon>
        <taxon>Flavobacteriia</taxon>
        <taxon>Flavobacteriales</taxon>
        <taxon>Flavobacteriaceae</taxon>
        <taxon>Cochleicola</taxon>
    </lineage>
</organism>
<evidence type="ECO:0000313" key="9">
    <source>
        <dbReference type="EMBL" id="OAB80393.1"/>
    </source>
</evidence>
<evidence type="ECO:0000256" key="5">
    <source>
        <dbReference type="ARBA" id="ARBA00022825"/>
    </source>
</evidence>
<feature type="active site" description="Charge relay system" evidence="6">
    <location>
        <position position="203"/>
    </location>
</feature>
<gene>
    <name evidence="9" type="ORF">ULVI_06570</name>
</gene>
<feature type="domain" description="LD-carboxypeptidase C-terminal" evidence="8">
    <location>
        <begin position="172"/>
        <end position="288"/>
    </location>
</feature>
<dbReference type="RefSeq" id="WP_068590930.1">
    <property type="nucleotide sequence ID" value="NZ_LRXL01000026.1"/>
</dbReference>
<dbReference type="STRING" id="1763537.ULVI_06570"/>
<evidence type="ECO:0000259" key="8">
    <source>
        <dbReference type="Pfam" id="PF17676"/>
    </source>
</evidence>
<feature type="domain" description="LD-carboxypeptidase N-terminal" evidence="7">
    <location>
        <begin position="13"/>
        <end position="128"/>
    </location>
</feature>
<dbReference type="PANTHER" id="PTHR30237">
    <property type="entry name" value="MURAMOYLTETRAPEPTIDE CARBOXYPEPTIDASE"/>
    <property type="match status" value="1"/>
</dbReference>
<dbReference type="Pfam" id="PF02016">
    <property type="entry name" value="Peptidase_S66"/>
    <property type="match status" value="1"/>
</dbReference>
<evidence type="ECO:0000256" key="3">
    <source>
        <dbReference type="ARBA" id="ARBA00022670"/>
    </source>
</evidence>
<proteinExistence type="inferred from homology"/>
<sequence length="299" mass="32954">MKTPPFLKKGATIALISTARKITKKELEPALQVLASWELHVVLGKSIGAAAAQFAGDDEVRANDLQTMLDDPNIDAIWFARGGYGTVRIIDALDFSAFRKNPKWLIGYSDITVLHSHVHNFGIETLHAQMPLELEAKSEATRQSIFKVLFGRDYRINVSSESAVDNRNGNATGQLIGGNLSLLYSLVGSVSDIDTRGKILFIEDLDEMLYHVDRMMMNLKRSGKLEHLAGLIVGGMSDMSDNTIPFGKTANQIIHDAVKTYDFPVCYDFPAGHIQDNRALVMGRTVTLTVTDANVEVVF</sequence>
<comment type="similarity">
    <text evidence="1">Belongs to the peptidase S66 family.</text>
</comment>
<dbReference type="SUPFAM" id="SSF141986">
    <property type="entry name" value="LD-carboxypeptidase A C-terminal domain-like"/>
    <property type="match status" value="1"/>
</dbReference>
<feature type="active site" description="Nucleophile" evidence="6">
    <location>
        <position position="109"/>
    </location>
</feature>
<evidence type="ECO:0000256" key="6">
    <source>
        <dbReference type="PIRSR" id="PIRSR028757-1"/>
    </source>
</evidence>
<dbReference type="InterPro" id="IPR027461">
    <property type="entry name" value="Carboxypeptidase_A_C_sf"/>
</dbReference>
<dbReference type="PIRSF" id="PIRSF028757">
    <property type="entry name" value="LD-carboxypeptidase"/>
    <property type="match status" value="1"/>
</dbReference>
<evidence type="ECO:0000259" key="7">
    <source>
        <dbReference type="Pfam" id="PF02016"/>
    </source>
</evidence>
<dbReference type="InterPro" id="IPR040921">
    <property type="entry name" value="Peptidase_S66C"/>
</dbReference>
<dbReference type="AlphaFoldDB" id="A0A167J7C2"/>
<reference evidence="9 10" key="1">
    <citation type="submission" date="2016-02" db="EMBL/GenBank/DDBJ databases">
        <title>Ulvibacter sp. LPB0005, isolated from Thais luteostoma.</title>
        <authorList>
            <person name="Shin S.-K."/>
            <person name="Yi H."/>
        </authorList>
    </citation>
    <scope>NUCLEOTIDE SEQUENCE [LARGE SCALE GENOMIC DNA]</scope>
    <source>
        <strain evidence="9 10">LPB0005</strain>
    </source>
</reference>
<accession>A0A167J7C2</accession>
<dbReference type="Proteomes" id="UP000077013">
    <property type="component" value="Unassembled WGS sequence"/>
</dbReference>
<dbReference type="SUPFAM" id="SSF52317">
    <property type="entry name" value="Class I glutamine amidotransferase-like"/>
    <property type="match status" value="1"/>
</dbReference>
<evidence type="ECO:0000256" key="4">
    <source>
        <dbReference type="ARBA" id="ARBA00022801"/>
    </source>
</evidence>
<name>A0A167J7C2_9FLAO</name>
<keyword evidence="4" id="KW-0378">Hydrolase</keyword>
<keyword evidence="10" id="KW-1185">Reference proteome</keyword>
<dbReference type="InterPro" id="IPR040449">
    <property type="entry name" value="Peptidase_S66_N"/>
</dbReference>
<dbReference type="EMBL" id="LRXL01000026">
    <property type="protein sequence ID" value="OAB80393.1"/>
    <property type="molecule type" value="Genomic_DNA"/>
</dbReference>
<dbReference type="PANTHER" id="PTHR30237:SF2">
    <property type="entry name" value="MUREIN TETRAPEPTIDE CARBOXYPEPTIDASE"/>
    <property type="match status" value="1"/>
</dbReference>
<dbReference type="CDD" id="cd07025">
    <property type="entry name" value="Peptidase_S66"/>
    <property type="match status" value="1"/>
</dbReference>
<keyword evidence="2 9" id="KW-0121">Carboxypeptidase</keyword>
<protein>
    <submittedName>
        <fullName evidence="9">LD-carboxypeptidase</fullName>
    </submittedName>
</protein>
<evidence type="ECO:0000256" key="1">
    <source>
        <dbReference type="ARBA" id="ARBA00010233"/>
    </source>
</evidence>
<comment type="caution">
    <text evidence="9">The sequence shown here is derived from an EMBL/GenBank/DDBJ whole genome shotgun (WGS) entry which is preliminary data.</text>
</comment>
<dbReference type="InterPro" id="IPR029062">
    <property type="entry name" value="Class_I_gatase-like"/>
</dbReference>
<dbReference type="Gene3D" id="3.50.30.60">
    <property type="entry name" value="LD-carboxypeptidase A C-terminal domain-like"/>
    <property type="match status" value="1"/>
</dbReference>
<evidence type="ECO:0000256" key="2">
    <source>
        <dbReference type="ARBA" id="ARBA00022645"/>
    </source>
</evidence>
<dbReference type="Gene3D" id="3.40.50.10740">
    <property type="entry name" value="Class I glutamine amidotransferase-like"/>
    <property type="match status" value="1"/>
</dbReference>
<dbReference type="InterPro" id="IPR003507">
    <property type="entry name" value="S66_fam"/>
</dbReference>
<dbReference type="GO" id="GO:0006508">
    <property type="term" value="P:proteolysis"/>
    <property type="evidence" value="ECO:0007669"/>
    <property type="project" value="UniProtKB-KW"/>
</dbReference>
<dbReference type="Pfam" id="PF17676">
    <property type="entry name" value="Peptidase_S66C"/>
    <property type="match status" value="1"/>
</dbReference>
<keyword evidence="3" id="KW-0645">Protease</keyword>
<keyword evidence="5" id="KW-0720">Serine protease</keyword>
<dbReference type="GO" id="GO:0008236">
    <property type="term" value="F:serine-type peptidase activity"/>
    <property type="evidence" value="ECO:0007669"/>
    <property type="project" value="UniProtKB-KW"/>
</dbReference>
<dbReference type="GO" id="GO:0004180">
    <property type="term" value="F:carboxypeptidase activity"/>
    <property type="evidence" value="ECO:0007669"/>
    <property type="project" value="UniProtKB-KW"/>
</dbReference>